<dbReference type="InterPro" id="IPR012001">
    <property type="entry name" value="Thiamin_PyroP_enz_TPP-bd_dom"/>
</dbReference>
<gene>
    <name evidence="5" type="ORF">Y88_3787</name>
</gene>
<feature type="domain" description="Thiamine pyrophosphate enzyme TPP-binding" evidence="3">
    <location>
        <begin position="380"/>
        <end position="515"/>
    </location>
</feature>
<evidence type="ECO:0000259" key="4">
    <source>
        <dbReference type="Pfam" id="PF02776"/>
    </source>
</evidence>
<dbReference type="PANTHER" id="PTHR18968:SF86">
    <property type="entry name" value="ACETOLACTATE SYNTHASE LARGE SUBUNIT ILVX-RELATED"/>
    <property type="match status" value="1"/>
</dbReference>
<dbReference type="AlphaFoldDB" id="F1ZD36"/>
<dbReference type="STRING" id="983920.Y88_3787"/>
<evidence type="ECO:0008006" key="7">
    <source>
        <dbReference type="Google" id="ProtNLM"/>
    </source>
</evidence>
<evidence type="ECO:0000256" key="2">
    <source>
        <dbReference type="ARBA" id="ARBA00023052"/>
    </source>
</evidence>
<dbReference type="eggNOG" id="COG0028">
    <property type="taxonomic scope" value="Bacteria"/>
</dbReference>
<dbReference type="Gene3D" id="3.40.50.1220">
    <property type="entry name" value="TPP-binding domain"/>
    <property type="match status" value="1"/>
</dbReference>
<feature type="domain" description="Thiamine pyrophosphate enzyme N-terminal TPP-binding" evidence="4">
    <location>
        <begin position="3"/>
        <end position="110"/>
    </location>
</feature>
<comment type="similarity">
    <text evidence="1">Belongs to the TPP enzyme family.</text>
</comment>
<dbReference type="CDD" id="cd07035">
    <property type="entry name" value="TPP_PYR_POX_like"/>
    <property type="match status" value="1"/>
</dbReference>
<evidence type="ECO:0000256" key="1">
    <source>
        <dbReference type="ARBA" id="ARBA00007812"/>
    </source>
</evidence>
<dbReference type="HOGENOM" id="CLU_013748_8_0_5"/>
<dbReference type="InterPro" id="IPR029061">
    <property type="entry name" value="THDP-binding"/>
</dbReference>
<dbReference type="GO" id="GO:0030976">
    <property type="term" value="F:thiamine pyrophosphate binding"/>
    <property type="evidence" value="ECO:0007669"/>
    <property type="project" value="InterPro"/>
</dbReference>
<dbReference type="EMBL" id="AEWJ01000065">
    <property type="protein sequence ID" value="EGD57477.1"/>
    <property type="molecule type" value="Genomic_DNA"/>
</dbReference>
<dbReference type="GO" id="GO:0044281">
    <property type="term" value="P:small molecule metabolic process"/>
    <property type="evidence" value="ECO:0007669"/>
    <property type="project" value="UniProtKB-ARBA"/>
</dbReference>
<comment type="caution">
    <text evidence="5">The sequence shown here is derived from an EMBL/GenBank/DDBJ whole genome shotgun (WGS) entry which is preliminary data.</text>
</comment>
<organism evidence="5 6">
    <name type="scientific">Novosphingobium nitrogenifigens DSM 19370</name>
    <dbReference type="NCBI Taxonomy" id="983920"/>
    <lineage>
        <taxon>Bacteria</taxon>
        <taxon>Pseudomonadati</taxon>
        <taxon>Pseudomonadota</taxon>
        <taxon>Alphaproteobacteria</taxon>
        <taxon>Sphingomonadales</taxon>
        <taxon>Sphingomonadaceae</taxon>
        <taxon>Novosphingobium</taxon>
    </lineage>
</organism>
<dbReference type="GO" id="GO:0003984">
    <property type="term" value="F:acetolactate synthase activity"/>
    <property type="evidence" value="ECO:0007669"/>
    <property type="project" value="TreeGrafter"/>
</dbReference>
<dbReference type="GO" id="GO:0050660">
    <property type="term" value="F:flavin adenine dinucleotide binding"/>
    <property type="evidence" value="ECO:0007669"/>
    <property type="project" value="TreeGrafter"/>
</dbReference>
<dbReference type="InterPro" id="IPR045229">
    <property type="entry name" value="TPP_enz"/>
</dbReference>
<reference evidence="5 6" key="1">
    <citation type="journal article" date="2012" name="J. Bacteriol.">
        <title>Draft Genome Sequence of Novosphingobium nitrogenifigens Y88T.</title>
        <authorList>
            <person name="Strabala T.J."/>
            <person name="Macdonald L."/>
            <person name="Liu V."/>
            <person name="Smit A.M."/>
        </authorList>
    </citation>
    <scope>NUCLEOTIDE SEQUENCE [LARGE SCALE GENOMIC DNA]</scope>
    <source>
        <strain evidence="5 6">DSM 19370</strain>
    </source>
</reference>
<dbReference type="CDD" id="cd02002">
    <property type="entry name" value="TPP_BFDC"/>
    <property type="match status" value="1"/>
</dbReference>
<keyword evidence="2" id="KW-0786">Thiamine pyrophosphate</keyword>
<sequence length="518" mass="53604">MSMNGAEAFVATLRACGVDTCFANPGTSEMQLVAAVDRQDGMRAVLGLFEGVVTGAADGYARMAGKPAVTLLHLGPGLANGLANLHNARRAASPVINMVGDHATYHLHYNAPLTSDAAGVARPMSDWVRVAHSPRDLAQAGAEAHLAAMTYPGQVATVIVPADHAWSEGSAPVAPRVLPASPRAPAEAVTEAAEALRHAEGPCALFLGGRALRADALDLAGRIAAATGAKLVAETFPARVERGAGRVAVERLPYFPEQGADYLAAYRTIVFCGCEPPVAFFAYPGKPSELAPPEARLVRLASLREDAHAALADLAAVLEAPTEPAGRAVRAVPELADPERLDPLSIGAVVADLMPDNAIVTDEGLTASATLYAATAGAAPHDWLVITGGAIGQGLPLATGAAVACPDRRVIALQADGSGLYTCQALWTMARERLDVTVIVLNNASYAILNIELMRVGVRNAGPKALSMLSLADPVPDWCSLARGFGMGSEQVRDVSSLRAALAGALSRKGPFLIEAML</sequence>
<evidence type="ECO:0000313" key="5">
    <source>
        <dbReference type="EMBL" id="EGD57477.1"/>
    </source>
</evidence>
<dbReference type="Proteomes" id="UP000004728">
    <property type="component" value="Unassembled WGS sequence"/>
</dbReference>
<dbReference type="Gene3D" id="3.40.50.970">
    <property type="match status" value="2"/>
</dbReference>
<name>F1ZD36_9SPHN</name>
<dbReference type="OrthoDB" id="9773408at2"/>
<keyword evidence="6" id="KW-1185">Reference proteome</keyword>
<protein>
    <recommendedName>
        <fullName evidence="7">Acetolactate synthase large subunit</fullName>
    </recommendedName>
</protein>
<dbReference type="Pfam" id="PF02776">
    <property type="entry name" value="TPP_enzyme_N"/>
    <property type="match status" value="1"/>
</dbReference>
<dbReference type="InParanoid" id="F1ZD36"/>
<dbReference type="Pfam" id="PF02775">
    <property type="entry name" value="TPP_enzyme_C"/>
    <property type="match status" value="1"/>
</dbReference>
<proteinExistence type="inferred from homology"/>
<dbReference type="InterPro" id="IPR011766">
    <property type="entry name" value="TPP_enzyme_TPP-bd"/>
</dbReference>
<evidence type="ECO:0000313" key="6">
    <source>
        <dbReference type="Proteomes" id="UP000004728"/>
    </source>
</evidence>
<evidence type="ECO:0000259" key="3">
    <source>
        <dbReference type="Pfam" id="PF02775"/>
    </source>
</evidence>
<dbReference type="NCBIfam" id="NF005760">
    <property type="entry name" value="PRK07586.1"/>
    <property type="match status" value="1"/>
</dbReference>
<dbReference type="SUPFAM" id="SSF52518">
    <property type="entry name" value="Thiamin diphosphate-binding fold (THDP-binding)"/>
    <property type="match status" value="2"/>
</dbReference>
<dbReference type="PANTHER" id="PTHR18968">
    <property type="entry name" value="THIAMINE PYROPHOSPHATE ENZYMES"/>
    <property type="match status" value="1"/>
</dbReference>
<accession>F1ZD36</accession>